<dbReference type="Gene3D" id="3.40.47.10">
    <property type="match status" value="1"/>
</dbReference>
<gene>
    <name evidence="3" type="ORF">A4U43_C03F2540</name>
</gene>
<dbReference type="InterPro" id="IPR013601">
    <property type="entry name" value="FAE1_typ3_polyketide_synth"/>
</dbReference>
<name>A0A5P1F9I6_ASPOF</name>
<dbReference type="GO" id="GO:0016020">
    <property type="term" value="C:membrane"/>
    <property type="evidence" value="ECO:0007669"/>
    <property type="project" value="InterPro"/>
</dbReference>
<keyword evidence="1" id="KW-0012">Acyltransferase</keyword>
<keyword evidence="4" id="KW-1185">Reference proteome</keyword>
<feature type="domain" description="FAE" evidence="2">
    <location>
        <begin position="1"/>
        <end position="94"/>
    </location>
</feature>
<dbReference type="InterPro" id="IPR016039">
    <property type="entry name" value="Thiolase-like"/>
</dbReference>
<sequence length="149" mass="16252">MGGAAILLSNKPSDSGRAKYELVHVVRTNHAANDEAYRCAYQEEDGEGNIGVSLSKKLTAIAGAALRENITTIAPLVLPPSELLRWALGCIMKKTYTPDFRKAFEHFCIHAGGRAVIEELSKKLKLTEEQVEPSRMTLLLVNNGGCHTC</sequence>
<dbReference type="SUPFAM" id="SSF53901">
    <property type="entry name" value="Thiolase-like"/>
    <property type="match status" value="1"/>
</dbReference>
<protein>
    <recommendedName>
        <fullName evidence="2">FAE domain-containing protein</fullName>
    </recommendedName>
</protein>
<dbReference type="InterPro" id="IPR012392">
    <property type="entry name" value="3-ktacl-CoA_syn"/>
</dbReference>
<evidence type="ECO:0000259" key="2">
    <source>
        <dbReference type="Pfam" id="PF08392"/>
    </source>
</evidence>
<dbReference type="Proteomes" id="UP000243459">
    <property type="component" value="Chromosome 3"/>
</dbReference>
<keyword evidence="1" id="KW-0808">Transferase</keyword>
<evidence type="ECO:0000256" key="1">
    <source>
        <dbReference type="ARBA" id="ARBA00023315"/>
    </source>
</evidence>
<dbReference type="EMBL" id="CM007383">
    <property type="protein sequence ID" value="ONK74077.1"/>
    <property type="molecule type" value="Genomic_DNA"/>
</dbReference>
<dbReference type="Gramene" id="ONK74077">
    <property type="protein sequence ID" value="ONK74077"/>
    <property type="gene ID" value="A4U43_C03F2540"/>
</dbReference>
<dbReference type="PANTHER" id="PTHR31561">
    <property type="entry name" value="3-KETOACYL-COA SYNTHASE"/>
    <property type="match status" value="1"/>
</dbReference>
<dbReference type="Pfam" id="PF08392">
    <property type="entry name" value="FAE1_CUT1_RppA"/>
    <property type="match status" value="1"/>
</dbReference>
<proteinExistence type="predicted"/>
<organism evidence="3 4">
    <name type="scientific">Asparagus officinalis</name>
    <name type="common">Garden asparagus</name>
    <dbReference type="NCBI Taxonomy" id="4686"/>
    <lineage>
        <taxon>Eukaryota</taxon>
        <taxon>Viridiplantae</taxon>
        <taxon>Streptophyta</taxon>
        <taxon>Embryophyta</taxon>
        <taxon>Tracheophyta</taxon>
        <taxon>Spermatophyta</taxon>
        <taxon>Magnoliopsida</taxon>
        <taxon>Liliopsida</taxon>
        <taxon>Asparagales</taxon>
        <taxon>Asparagaceae</taxon>
        <taxon>Asparagoideae</taxon>
        <taxon>Asparagus</taxon>
    </lineage>
</organism>
<evidence type="ECO:0000313" key="3">
    <source>
        <dbReference type="EMBL" id="ONK74077.1"/>
    </source>
</evidence>
<reference evidence="4" key="1">
    <citation type="journal article" date="2017" name="Nat. Commun.">
        <title>The asparagus genome sheds light on the origin and evolution of a young Y chromosome.</title>
        <authorList>
            <person name="Harkess A."/>
            <person name="Zhou J."/>
            <person name="Xu C."/>
            <person name="Bowers J.E."/>
            <person name="Van der Hulst R."/>
            <person name="Ayyampalayam S."/>
            <person name="Mercati F."/>
            <person name="Riccardi P."/>
            <person name="McKain M.R."/>
            <person name="Kakrana A."/>
            <person name="Tang H."/>
            <person name="Ray J."/>
            <person name="Groenendijk J."/>
            <person name="Arikit S."/>
            <person name="Mathioni S.M."/>
            <person name="Nakano M."/>
            <person name="Shan H."/>
            <person name="Telgmann-Rauber A."/>
            <person name="Kanno A."/>
            <person name="Yue Z."/>
            <person name="Chen H."/>
            <person name="Li W."/>
            <person name="Chen Y."/>
            <person name="Xu X."/>
            <person name="Zhang Y."/>
            <person name="Luo S."/>
            <person name="Chen H."/>
            <person name="Gao J."/>
            <person name="Mao Z."/>
            <person name="Pires J.C."/>
            <person name="Luo M."/>
            <person name="Kudrna D."/>
            <person name="Wing R.A."/>
            <person name="Meyers B.C."/>
            <person name="Yi K."/>
            <person name="Kong H."/>
            <person name="Lavrijsen P."/>
            <person name="Sunseri F."/>
            <person name="Falavigna A."/>
            <person name="Ye Y."/>
            <person name="Leebens-Mack J.H."/>
            <person name="Chen G."/>
        </authorList>
    </citation>
    <scope>NUCLEOTIDE SEQUENCE [LARGE SCALE GENOMIC DNA]</scope>
    <source>
        <strain evidence="4">cv. DH0086</strain>
    </source>
</reference>
<dbReference type="AlphaFoldDB" id="A0A5P1F9I6"/>
<dbReference type="OMA" id="ESHHAKY"/>
<dbReference type="GO" id="GO:0016747">
    <property type="term" value="F:acyltransferase activity, transferring groups other than amino-acyl groups"/>
    <property type="evidence" value="ECO:0007669"/>
    <property type="project" value="InterPro"/>
</dbReference>
<evidence type="ECO:0000313" key="4">
    <source>
        <dbReference type="Proteomes" id="UP000243459"/>
    </source>
</evidence>
<dbReference type="GO" id="GO:0006633">
    <property type="term" value="P:fatty acid biosynthetic process"/>
    <property type="evidence" value="ECO:0007669"/>
    <property type="project" value="InterPro"/>
</dbReference>
<accession>A0A5P1F9I6</accession>